<dbReference type="EMBL" id="SEYY01020048">
    <property type="protein sequence ID" value="KAB7497652.1"/>
    <property type="molecule type" value="Genomic_DNA"/>
</dbReference>
<name>A0A5N5SUF8_9CRUS</name>
<sequence length="76" mass="7737">MPMKIRGGTGAPARIFAQLPSAEEDSTSLPTDAAITEVISDVTSSIPTDDTSIVSSSSTTTATTSTTTSFPDEIGN</sequence>
<proteinExistence type="predicted"/>
<dbReference type="Proteomes" id="UP000326759">
    <property type="component" value="Unassembled WGS sequence"/>
</dbReference>
<reference evidence="2 3" key="1">
    <citation type="journal article" date="2019" name="PLoS Biol.">
        <title>Sex chromosomes control vertical transmission of feminizing Wolbachia symbionts in an isopod.</title>
        <authorList>
            <person name="Becking T."/>
            <person name="Chebbi M.A."/>
            <person name="Giraud I."/>
            <person name="Moumen B."/>
            <person name="Laverre T."/>
            <person name="Caubet Y."/>
            <person name="Peccoud J."/>
            <person name="Gilbert C."/>
            <person name="Cordaux R."/>
        </authorList>
    </citation>
    <scope>NUCLEOTIDE SEQUENCE [LARGE SCALE GENOMIC DNA]</scope>
    <source>
        <strain evidence="2">ANa2</strain>
        <tissue evidence="2">Whole body excluding digestive tract and cuticle</tissue>
    </source>
</reference>
<gene>
    <name evidence="2" type="ORF">Anas_01162</name>
</gene>
<evidence type="ECO:0000256" key="1">
    <source>
        <dbReference type="SAM" id="MobiDB-lite"/>
    </source>
</evidence>
<feature type="region of interest" description="Disordered" evidence="1">
    <location>
        <begin position="46"/>
        <end position="76"/>
    </location>
</feature>
<accession>A0A5N5SUF8</accession>
<organism evidence="2 3">
    <name type="scientific">Armadillidium nasatum</name>
    <dbReference type="NCBI Taxonomy" id="96803"/>
    <lineage>
        <taxon>Eukaryota</taxon>
        <taxon>Metazoa</taxon>
        <taxon>Ecdysozoa</taxon>
        <taxon>Arthropoda</taxon>
        <taxon>Crustacea</taxon>
        <taxon>Multicrustacea</taxon>
        <taxon>Malacostraca</taxon>
        <taxon>Eumalacostraca</taxon>
        <taxon>Peracarida</taxon>
        <taxon>Isopoda</taxon>
        <taxon>Oniscidea</taxon>
        <taxon>Crinocheta</taxon>
        <taxon>Armadillidiidae</taxon>
        <taxon>Armadillidium</taxon>
    </lineage>
</organism>
<evidence type="ECO:0000313" key="3">
    <source>
        <dbReference type="Proteomes" id="UP000326759"/>
    </source>
</evidence>
<dbReference type="AlphaFoldDB" id="A0A5N5SUF8"/>
<feature type="compositionally biased region" description="Low complexity" evidence="1">
    <location>
        <begin position="46"/>
        <end position="69"/>
    </location>
</feature>
<keyword evidence="3" id="KW-1185">Reference proteome</keyword>
<protein>
    <submittedName>
        <fullName evidence="2">Uncharacterized protein</fullName>
    </submittedName>
</protein>
<comment type="caution">
    <text evidence="2">The sequence shown here is derived from an EMBL/GenBank/DDBJ whole genome shotgun (WGS) entry which is preliminary data.</text>
</comment>
<evidence type="ECO:0000313" key="2">
    <source>
        <dbReference type="EMBL" id="KAB7497652.1"/>
    </source>
</evidence>